<evidence type="ECO:0000313" key="3">
    <source>
        <dbReference type="Proteomes" id="UP000585474"/>
    </source>
</evidence>
<proteinExistence type="predicted"/>
<comment type="caution">
    <text evidence="2">The sequence shown here is derived from an EMBL/GenBank/DDBJ whole genome shotgun (WGS) entry which is preliminary data.</text>
</comment>
<evidence type="ECO:0000313" key="2">
    <source>
        <dbReference type="EMBL" id="GFY93417.1"/>
    </source>
</evidence>
<keyword evidence="3" id="KW-1185">Reference proteome</keyword>
<keyword evidence="1" id="KW-1133">Transmembrane helix</keyword>
<dbReference type="EMBL" id="BJWL01000008">
    <property type="protein sequence ID" value="GFY93417.1"/>
    <property type="molecule type" value="Genomic_DNA"/>
</dbReference>
<name>A0A7J0F672_9ERIC</name>
<reference evidence="2 3" key="1">
    <citation type="submission" date="2019-07" db="EMBL/GenBank/DDBJ databases">
        <title>De Novo Assembly of kiwifruit Actinidia rufa.</title>
        <authorList>
            <person name="Sugita-Konishi S."/>
            <person name="Sato K."/>
            <person name="Mori E."/>
            <person name="Abe Y."/>
            <person name="Kisaki G."/>
            <person name="Hamano K."/>
            <person name="Suezawa K."/>
            <person name="Otani M."/>
            <person name="Fukuda T."/>
            <person name="Manabe T."/>
            <person name="Gomi K."/>
            <person name="Tabuchi M."/>
            <person name="Akimitsu K."/>
            <person name="Kataoka I."/>
        </authorList>
    </citation>
    <scope>NUCLEOTIDE SEQUENCE [LARGE SCALE GENOMIC DNA]</scope>
    <source>
        <strain evidence="3">cv. Fuchu</strain>
    </source>
</reference>
<organism evidence="2 3">
    <name type="scientific">Actinidia rufa</name>
    <dbReference type="NCBI Taxonomy" id="165716"/>
    <lineage>
        <taxon>Eukaryota</taxon>
        <taxon>Viridiplantae</taxon>
        <taxon>Streptophyta</taxon>
        <taxon>Embryophyta</taxon>
        <taxon>Tracheophyta</taxon>
        <taxon>Spermatophyta</taxon>
        <taxon>Magnoliopsida</taxon>
        <taxon>eudicotyledons</taxon>
        <taxon>Gunneridae</taxon>
        <taxon>Pentapetalae</taxon>
        <taxon>asterids</taxon>
        <taxon>Ericales</taxon>
        <taxon>Actinidiaceae</taxon>
        <taxon>Actinidia</taxon>
    </lineage>
</organism>
<sequence length="117" mass="12806">MAQVNYANVHSFLLEGNTPYYWAMGFVIGIATVIGGLYFTKVGKKHLRRVAIPAAAIEMRTDENVELVIQAPQIGVAIPTAAIEMGRYENVELEIQAPQIGVAIENEESDDVSFNPV</sequence>
<evidence type="ECO:0000256" key="1">
    <source>
        <dbReference type="SAM" id="Phobius"/>
    </source>
</evidence>
<dbReference type="AlphaFoldDB" id="A0A7J0F672"/>
<keyword evidence="1" id="KW-0812">Transmembrane</keyword>
<protein>
    <submittedName>
        <fullName evidence="2">Uncharacterized protein</fullName>
    </submittedName>
</protein>
<keyword evidence="1" id="KW-0472">Membrane</keyword>
<gene>
    <name evidence="2" type="ORF">Acr_08g0018130</name>
</gene>
<feature type="transmembrane region" description="Helical" evidence="1">
    <location>
        <begin position="20"/>
        <end position="39"/>
    </location>
</feature>
<dbReference type="Proteomes" id="UP000585474">
    <property type="component" value="Unassembled WGS sequence"/>
</dbReference>
<accession>A0A7J0F672</accession>